<keyword evidence="4" id="KW-0121">Carboxypeptidase</keyword>
<gene>
    <name evidence="4" type="primary">dacB</name>
    <name evidence="4" type="ORF">ACFPYN_17610</name>
</gene>
<feature type="chain" id="PRO_5045653721" evidence="3">
    <location>
        <begin position="24"/>
        <end position="497"/>
    </location>
</feature>
<comment type="similarity">
    <text evidence="1">Belongs to the peptidase S13 family.</text>
</comment>
<reference evidence="5" key="1">
    <citation type="journal article" date="2019" name="Int. J. Syst. Evol. Microbiol.">
        <title>The Global Catalogue of Microorganisms (GCM) 10K type strain sequencing project: providing services to taxonomists for standard genome sequencing and annotation.</title>
        <authorList>
            <consortium name="The Broad Institute Genomics Platform"/>
            <consortium name="The Broad Institute Genome Sequencing Center for Infectious Disease"/>
            <person name="Wu L."/>
            <person name="Ma J."/>
        </authorList>
    </citation>
    <scope>NUCLEOTIDE SEQUENCE [LARGE SCALE GENOMIC DNA]</scope>
    <source>
        <strain evidence="5">CCUG 54527</strain>
    </source>
</reference>
<evidence type="ECO:0000313" key="4">
    <source>
        <dbReference type="EMBL" id="MFC6041225.1"/>
    </source>
</evidence>
<dbReference type="PANTHER" id="PTHR30023:SF0">
    <property type="entry name" value="PENICILLIN-SENSITIVE CARBOXYPEPTIDASE A"/>
    <property type="match status" value="1"/>
</dbReference>
<dbReference type="InterPro" id="IPR012338">
    <property type="entry name" value="Beta-lactam/transpept-like"/>
</dbReference>
<comment type="caution">
    <text evidence="4">The sequence shown here is derived from an EMBL/GenBank/DDBJ whole genome shotgun (WGS) entry which is preliminary data.</text>
</comment>
<accession>A0ABW1LBA2</accession>
<dbReference type="Gene3D" id="3.50.80.20">
    <property type="entry name" value="D-Ala-D-Ala carboxypeptidase C, peptidase S13"/>
    <property type="match status" value="1"/>
</dbReference>
<dbReference type="RefSeq" id="WP_377735962.1">
    <property type="nucleotide sequence ID" value="NZ_JBHSRI010000038.1"/>
</dbReference>
<dbReference type="PRINTS" id="PR00922">
    <property type="entry name" value="DADACBPTASE3"/>
</dbReference>
<evidence type="ECO:0000256" key="2">
    <source>
        <dbReference type="ARBA" id="ARBA00022801"/>
    </source>
</evidence>
<name>A0ABW1LBA2_9BACL</name>
<dbReference type="PANTHER" id="PTHR30023">
    <property type="entry name" value="D-ALANYL-D-ALANINE CARBOXYPEPTIDASE"/>
    <property type="match status" value="1"/>
</dbReference>
<dbReference type="Pfam" id="PF02113">
    <property type="entry name" value="Peptidase_S13"/>
    <property type="match status" value="1"/>
</dbReference>
<proteinExistence type="inferred from homology"/>
<dbReference type="Proteomes" id="UP001596170">
    <property type="component" value="Unassembled WGS sequence"/>
</dbReference>
<dbReference type="EMBL" id="JBHSRI010000038">
    <property type="protein sequence ID" value="MFC6041225.1"/>
    <property type="molecule type" value="Genomic_DNA"/>
</dbReference>
<protein>
    <submittedName>
        <fullName evidence="4">D-alanyl-D-alanine carboxypeptidase/D-alanyl-D-alanine-endopeptidase</fullName>
        <ecNumber evidence="4">3.4.16.4</ecNumber>
    </submittedName>
</protein>
<evidence type="ECO:0000313" key="5">
    <source>
        <dbReference type="Proteomes" id="UP001596170"/>
    </source>
</evidence>
<organism evidence="4 5">
    <name type="scientific">Paenisporosarcina macmurdoensis</name>
    <dbReference type="NCBI Taxonomy" id="212659"/>
    <lineage>
        <taxon>Bacteria</taxon>
        <taxon>Bacillati</taxon>
        <taxon>Bacillota</taxon>
        <taxon>Bacilli</taxon>
        <taxon>Bacillales</taxon>
        <taxon>Caryophanaceae</taxon>
        <taxon>Paenisporosarcina</taxon>
    </lineage>
</organism>
<evidence type="ECO:0000256" key="1">
    <source>
        <dbReference type="ARBA" id="ARBA00006096"/>
    </source>
</evidence>
<dbReference type="GO" id="GO:0009002">
    <property type="term" value="F:serine-type D-Ala-D-Ala carboxypeptidase activity"/>
    <property type="evidence" value="ECO:0007669"/>
    <property type="project" value="UniProtKB-EC"/>
</dbReference>
<keyword evidence="5" id="KW-1185">Reference proteome</keyword>
<dbReference type="InterPro" id="IPR000667">
    <property type="entry name" value="Peptidase_S13"/>
</dbReference>
<sequence length="497" mass="53490">MKIQRKLLIGLATIVMFSGTTLTTISETSTVQAASPYTSLQNSINNVMTDSRMTSASTSVTIRKASTGEIIYQKNGDKGITPASSLKILTASAALETLGENHRFSTDLLTNGTVAKGTLYGNLYLRGKGDPTLMKKDFDHFASMLANRGVKRLSGHIIGDDTWFDADRLSPGIAKADESYYYAARISALSLSPNTDYDAGSVIVDAKPSVNGRVAKITLTPATGVVRIVNQSRTVPKGYSNTLKIKREYGTNKVIISGNVPLGSAGKKEWITVSNPTAYALDVFKRSLASKGITFVSTSKVVSGTTPKNARVLLSKKSMPLKDLMIPFLKLSNNTHAEVLAKEMGKVKYGVGSWDAGLKVMREYADSVGLDVNQWVFEDASGMSHANKIPSSQLTQLLHHVRSEPWYGVFLKGLPISGGYERFVGGTLRLRMKTAPAKGNVMAKTGSLDNVSALAGYAKTRDGELLIFTVQTQNTKSSTVPVIDRLATSIANSKKTP</sequence>
<keyword evidence="3" id="KW-0732">Signal</keyword>
<dbReference type="SUPFAM" id="SSF56601">
    <property type="entry name" value="beta-lactamase/transpeptidase-like"/>
    <property type="match status" value="1"/>
</dbReference>
<dbReference type="NCBIfam" id="TIGR00666">
    <property type="entry name" value="PBP4"/>
    <property type="match status" value="1"/>
</dbReference>
<keyword evidence="4" id="KW-0645">Protease</keyword>
<keyword evidence="2 4" id="KW-0378">Hydrolase</keyword>
<dbReference type="EC" id="3.4.16.4" evidence="4"/>
<evidence type="ECO:0000256" key="3">
    <source>
        <dbReference type="SAM" id="SignalP"/>
    </source>
</evidence>
<dbReference type="Gene3D" id="3.40.710.10">
    <property type="entry name" value="DD-peptidase/beta-lactamase superfamily"/>
    <property type="match status" value="1"/>
</dbReference>
<feature type="signal peptide" evidence="3">
    <location>
        <begin position="1"/>
        <end position="23"/>
    </location>
</feature>